<evidence type="ECO:0000313" key="1">
    <source>
        <dbReference type="EMBL" id="TDK42139.1"/>
    </source>
</evidence>
<dbReference type="InterPro" id="IPR007729">
    <property type="entry name" value="DGOK"/>
</dbReference>
<sequence length="287" mass="29292">MTAGSDSAAWCAVDLTPGRARAWHLLGETVTGTRQIEMPDEGPGGQSAVDLLRRLCDGMPAMVCGPGLGAAAVAVPAKPGMIVPVPLADGLVHALPGLRQDSPPALMDADAARIAGFLALNPRWDGVICLPGQVTHWAQISADEVVSFQSFLTGETATALAAAPSLRAAGAGEGWDNAAFGAALETAMSRPERLAAGLAAIAAEAVLDRLGPGQARARLYGLLTGAELTAARPYWLGQQVALIGPDAAARPYAEALQRQGVPTTLADEARMTLAGLVAARRRIAGAG</sequence>
<dbReference type="AlphaFoldDB" id="A0A4R5USP3"/>
<dbReference type="Proteomes" id="UP000295301">
    <property type="component" value="Unassembled WGS sequence"/>
</dbReference>
<reference evidence="1 2" key="1">
    <citation type="submission" date="2019-03" db="EMBL/GenBank/DDBJ databases">
        <title>Ruegeria lutea sp. nov., a novel strain, isolated from marine sediment, the Masan Bay, South Korea.</title>
        <authorList>
            <person name="Kim J."/>
            <person name="Kim D.-Y."/>
            <person name="Lee S.-S."/>
        </authorList>
    </citation>
    <scope>NUCLEOTIDE SEQUENCE [LARGE SCALE GENOMIC DNA]</scope>
    <source>
        <strain evidence="1 2">318-1</strain>
    </source>
</reference>
<name>A0A4R5USP3_9RHOB</name>
<dbReference type="OrthoDB" id="256574at2"/>
<dbReference type="RefSeq" id="WP_133361268.1">
    <property type="nucleotide sequence ID" value="NZ_SMUV01000073.1"/>
</dbReference>
<dbReference type="EMBL" id="SMUV01000073">
    <property type="protein sequence ID" value="TDK42139.1"/>
    <property type="molecule type" value="Genomic_DNA"/>
</dbReference>
<gene>
    <name evidence="1" type="ORF">E1832_18505</name>
</gene>
<comment type="caution">
    <text evidence="1">The sequence shown here is derived from an EMBL/GenBank/DDBJ whole genome shotgun (WGS) entry which is preliminary data.</text>
</comment>
<accession>A0A4R5USP3</accession>
<protein>
    <submittedName>
        <fullName evidence="1">2-keto-3-deoxy-galactonokinase</fullName>
    </submittedName>
</protein>
<dbReference type="GO" id="GO:0008671">
    <property type="term" value="F:2-dehydro-3-deoxygalactonokinase activity"/>
    <property type="evidence" value="ECO:0007669"/>
    <property type="project" value="InterPro"/>
</dbReference>
<keyword evidence="1" id="KW-0418">Kinase</keyword>
<dbReference type="Pfam" id="PF05035">
    <property type="entry name" value="DGOK"/>
    <property type="match status" value="1"/>
</dbReference>
<keyword evidence="2" id="KW-1185">Reference proteome</keyword>
<dbReference type="GO" id="GO:0034194">
    <property type="term" value="P:D-galactonate catabolic process"/>
    <property type="evidence" value="ECO:0007669"/>
    <property type="project" value="InterPro"/>
</dbReference>
<proteinExistence type="predicted"/>
<dbReference type="Gene3D" id="3.30.420.310">
    <property type="entry name" value="2-keto-3-deoxy-galactonokinase, C-terminal domain"/>
    <property type="match status" value="1"/>
</dbReference>
<organism evidence="1 2">
    <name type="scientific">Antarcticimicrobium luteum</name>
    <dbReference type="NCBI Taxonomy" id="2547397"/>
    <lineage>
        <taxon>Bacteria</taxon>
        <taxon>Pseudomonadati</taxon>
        <taxon>Pseudomonadota</taxon>
        <taxon>Alphaproteobacteria</taxon>
        <taxon>Rhodobacterales</taxon>
        <taxon>Paracoccaceae</taxon>
        <taxon>Antarcticimicrobium</taxon>
    </lineage>
</organism>
<dbReference type="InterPro" id="IPR042257">
    <property type="entry name" value="DGOK_C"/>
</dbReference>
<keyword evidence="1" id="KW-0808">Transferase</keyword>
<evidence type="ECO:0000313" key="2">
    <source>
        <dbReference type="Proteomes" id="UP000295301"/>
    </source>
</evidence>